<keyword evidence="2" id="KW-0805">Transcription regulation</keyword>
<reference evidence="6 7" key="1">
    <citation type="submission" date="2019-09" db="EMBL/GenBank/DDBJ databases">
        <title>Draft genome sequence of the thermophilic Saccharopolyspora hirsuta VKM Ac-666T.</title>
        <authorList>
            <person name="Lobastova T.G."/>
            <person name="Fokina V."/>
            <person name="Bragin E.Y."/>
            <person name="Shtratnikova V.Y."/>
            <person name="Starodumova I.P."/>
            <person name="Tarlachkov S.V."/>
            <person name="Donova M.V."/>
        </authorList>
    </citation>
    <scope>NUCLEOTIDE SEQUENCE [LARGE SCALE GENOMIC DNA]</scope>
    <source>
        <strain evidence="6 7">VKM Ac-666</strain>
    </source>
</reference>
<accession>A0A5M7BGA5</accession>
<dbReference type="SUPFAM" id="SSF46785">
    <property type="entry name" value="Winged helix' DNA-binding domain"/>
    <property type="match status" value="1"/>
</dbReference>
<dbReference type="PANTHER" id="PTHR30419:SF31">
    <property type="entry name" value="BLR3139 PROTEIN"/>
    <property type="match status" value="1"/>
</dbReference>
<evidence type="ECO:0000256" key="3">
    <source>
        <dbReference type="ARBA" id="ARBA00023125"/>
    </source>
</evidence>
<keyword evidence="3" id="KW-0238">DNA-binding</keyword>
<dbReference type="RefSeq" id="WP_150069879.1">
    <property type="nucleotide sequence ID" value="NZ_JBEPDJ010000001.1"/>
</dbReference>
<dbReference type="FunFam" id="1.10.10.10:FF:000001">
    <property type="entry name" value="LysR family transcriptional regulator"/>
    <property type="match status" value="1"/>
</dbReference>
<protein>
    <submittedName>
        <fullName evidence="6">LysR family transcriptional regulator</fullName>
    </submittedName>
</protein>
<dbReference type="PRINTS" id="PR00039">
    <property type="entry name" value="HTHLYSR"/>
</dbReference>
<name>A0A5M7BGA5_SACHI</name>
<comment type="caution">
    <text evidence="6">The sequence shown here is derived from an EMBL/GenBank/DDBJ whole genome shotgun (WGS) entry which is preliminary data.</text>
</comment>
<organism evidence="6 7">
    <name type="scientific">Saccharopolyspora hirsuta</name>
    <dbReference type="NCBI Taxonomy" id="1837"/>
    <lineage>
        <taxon>Bacteria</taxon>
        <taxon>Bacillati</taxon>
        <taxon>Actinomycetota</taxon>
        <taxon>Actinomycetes</taxon>
        <taxon>Pseudonocardiales</taxon>
        <taxon>Pseudonocardiaceae</taxon>
        <taxon>Saccharopolyspora</taxon>
    </lineage>
</organism>
<evidence type="ECO:0000256" key="4">
    <source>
        <dbReference type="ARBA" id="ARBA00023163"/>
    </source>
</evidence>
<dbReference type="SUPFAM" id="SSF53850">
    <property type="entry name" value="Periplasmic binding protein-like II"/>
    <property type="match status" value="1"/>
</dbReference>
<evidence type="ECO:0000313" key="6">
    <source>
        <dbReference type="EMBL" id="KAA5828379.1"/>
    </source>
</evidence>
<keyword evidence="7" id="KW-1185">Reference proteome</keyword>
<dbReference type="InterPro" id="IPR036390">
    <property type="entry name" value="WH_DNA-bd_sf"/>
</dbReference>
<dbReference type="InterPro" id="IPR000847">
    <property type="entry name" value="LysR_HTH_N"/>
</dbReference>
<sequence>MELRQLEHFLAVVRNGSFTGAAREVHVVQSALSSSIRKLEAELGAQLFERTTRRVLLTEAGRALVPMAHRIAADVIAARGEVSAVAGLSRGHVAIGTIQALTDVDLPGRLGAFRRDHPGVRIRVRQGLMPDLMASVGSGELDLAYLAFDGPLAEDLVSFAEWRQELVLLCHPEHRLSRRRRVRLAELDDEPFVDFSGSGLQELVARRFAEVGIRRDPVCEATHMPLLIELVAAGLGVSIVPRLIAERSGLPHARVEQPALARSIYLAGRLPEPVNPAARALLQHLVD</sequence>
<feature type="domain" description="HTH lysR-type" evidence="5">
    <location>
        <begin position="1"/>
        <end position="58"/>
    </location>
</feature>
<dbReference type="Gene3D" id="1.10.10.10">
    <property type="entry name" value="Winged helix-like DNA-binding domain superfamily/Winged helix DNA-binding domain"/>
    <property type="match status" value="1"/>
</dbReference>
<dbReference type="OrthoDB" id="3181812at2"/>
<evidence type="ECO:0000259" key="5">
    <source>
        <dbReference type="PROSITE" id="PS50931"/>
    </source>
</evidence>
<dbReference type="PROSITE" id="PS50931">
    <property type="entry name" value="HTH_LYSR"/>
    <property type="match status" value="1"/>
</dbReference>
<dbReference type="GO" id="GO:0003700">
    <property type="term" value="F:DNA-binding transcription factor activity"/>
    <property type="evidence" value="ECO:0007669"/>
    <property type="project" value="InterPro"/>
</dbReference>
<evidence type="ECO:0000256" key="1">
    <source>
        <dbReference type="ARBA" id="ARBA00009437"/>
    </source>
</evidence>
<dbReference type="SMR" id="A0A5M7BGA5"/>
<dbReference type="GO" id="GO:0003677">
    <property type="term" value="F:DNA binding"/>
    <property type="evidence" value="ECO:0007669"/>
    <property type="project" value="UniProtKB-KW"/>
</dbReference>
<evidence type="ECO:0000256" key="2">
    <source>
        <dbReference type="ARBA" id="ARBA00023015"/>
    </source>
</evidence>
<dbReference type="InterPro" id="IPR005119">
    <property type="entry name" value="LysR_subst-bd"/>
</dbReference>
<dbReference type="Gene3D" id="3.40.190.290">
    <property type="match status" value="1"/>
</dbReference>
<dbReference type="PANTHER" id="PTHR30419">
    <property type="entry name" value="HTH-TYPE TRANSCRIPTIONAL REGULATOR YBHD"/>
    <property type="match status" value="1"/>
</dbReference>
<dbReference type="Pfam" id="PF00126">
    <property type="entry name" value="HTH_1"/>
    <property type="match status" value="1"/>
</dbReference>
<proteinExistence type="inferred from homology"/>
<dbReference type="AlphaFoldDB" id="A0A5M7BGA5"/>
<dbReference type="InterPro" id="IPR050950">
    <property type="entry name" value="HTH-type_LysR_regulators"/>
</dbReference>
<keyword evidence="4" id="KW-0804">Transcription</keyword>
<dbReference type="GO" id="GO:0005829">
    <property type="term" value="C:cytosol"/>
    <property type="evidence" value="ECO:0007669"/>
    <property type="project" value="TreeGrafter"/>
</dbReference>
<dbReference type="InterPro" id="IPR036388">
    <property type="entry name" value="WH-like_DNA-bd_sf"/>
</dbReference>
<gene>
    <name evidence="6" type="ORF">F1721_28465</name>
</gene>
<comment type="similarity">
    <text evidence="1">Belongs to the LysR transcriptional regulatory family.</text>
</comment>
<dbReference type="Proteomes" id="UP000323946">
    <property type="component" value="Unassembled WGS sequence"/>
</dbReference>
<dbReference type="Pfam" id="PF03466">
    <property type="entry name" value="LysR_substrate"/>
    <property type="match status" value="1"/>
</dbReference>
<evidence type="ECO:0000313" key="7">
    <source>
        <dbReference type="Proteomes" id="UP000323946"/>
    </source>
</evidence>
<dbReference type="EMBL" id="VWPH01000015">
    <property type="protein sequence ID" value="KAA5828379.1"/>
    <property type="molecule type" value="Genomic_DNA"/>
</dbReference>